<dbReference type="InterPro" id="IPR011032">
    <property type="entry name" value="GroES-like_sf"/>
</dbReference>
<comment type="caution">
    <text evidence="2">The sequence shown here is derived from an EMBL/GenBank/DDBJ whole genome shotgun (WGS) entry which is preliminary data.</text>
</comment>
<accession>A0A090T6Q9</accession>
<proteinExistence type="predicted"/>
<dbReference type="Gene3D" id="3.90.180.10">
    <property type="entry name" value="Medium-chain alcohol dehydrogenases, catalytic domain"/>
    <property type="match status" value="1"/>
</dbReference>
<protein>
    <recommendedName>
        <fullName evidence="1">Alcohol dehydrogenase-like N-terminal domain-containing protein</fullName>
    </recommendedName>
</protein>
<evidence type="ECO:0000313" key="2">
    <source>
        <dbReference type="EMBL" id="GAL35616.1"/>
    </source>
</evidence>
<reference evidence="2 3" key="2">
    <citation type="submission" date="2014-09" db="EMBL/GenBank/DDBJ databases">
        <authorList>
            <consortium name="NBRP consortium"/>
            <person name="Sawabe T."/>
            <person name="Meirelles P."/>
            <person name="Nakanishi M."/>
            <person name="Sayaka M."/>
            <person name="Hattori M."/>
            <person name="Ohkuma M."/>
        </authorList>
    </citation>
    <scope>NUCLEOTIDE SEQUENCE [LARGE SCALE GENOMIC DNA]</scope>
    <source>
        <strain evidence="2 3">JCM 19240</strain>
    </source>
</reference>
<dbReference type="Proteomes" id="UP000029224">
    <property type="component" value="Unassembled WGS sequence"/>
</dbReference>
<evidence type="ECO:0000313" key="3">
    <source>
        <dbReference type="Proteomes" id="UP000029224"/>
    </source>
</evidence>
<keyword evidence="3" id="KW-1185">Reference proteome</keyword>
<name>A0A090T6Q9_9VIBR</name>
<evidence type="ECO:0000259" key="1">
    <source>
        <dbReference type="Pfam" id="PF08240"/>
    </source>
</evidence>
<dbReference type="InterPro" id="IPR013154">
    <property type="entry name" value="ADH-like_N"/>
</dbReference>
<dbReference type="EMBL" id="BBMT01000007">
    <property type="protein sequence ID" value="GAL35616.1"/>
    <property type="molecule type" value="Genomic_DNA"/>
</dbReference>
<dbReference type="SUPFAM" id="SSF50129">
    <property type="entry name" value="GroES-like"/>
    <property type="match status" value="1"/>
</dbReference>
<reference evidence="2 3" key="1">
    <citation type="submission" date="2014-09" db="EMBL/GenBank/DDBJ databases">
        <title>Vibrio maritimus JCM 19240. (C210) whole genome shotgun sequence.</title>
        <authorList>
            <person name="Sawabe T."/>
            <person name="Meirelles P."/>
            <person name="Nakanishi M."/>
            <person name="Sayaka M."/>
            <person name="Hattori M."/>
            <person name="Ohkuma M."/>
        </authorList>
    </citation>
    <scope>NUCLEOTIDE SEQUENCE [LARGE SCALE GENOMIC DNA]</scope>
    <source>
        <strain evidence="2 3">JCM 19240</strain>
    </source>
</reference>
<dbReference type="Pfam" id="PF08240">
    <property type="entry name" value="ADH_N"/>
    <property type="match status" value="1"/>
</dbReference>
<sequence length="79" mass="8648">MKAITYQPTSDQFQLSEIPLPTTSDNQALIKVITCGLNPVDTKIPNWQHLVENMDSHFVVGLDVVGEIVDISAPNTLGK</sequence>
<dbReference type="AlphaFoldDB" id="A0A090T6Q9"/>
<feature type="domain" description="Alcohol dehydrogenase-like N-terminal" evidence="1">
    <location>
        <begin position="25"/>
        <end position="72"/>
    </location>
</feature>
<organism evidence="2 3">
    <name type="scientific">Vibrio maritimus</name>
    <dbReference type="NCBI Taxonomy" id="990268"/>
    <lineage>
        <taxon>Bacteria</taxon>
        <taxon>Pseudomonadati</taxon>
        <taxon>Pseudomonadota</taxon>
        <taxon>Gammaproteobacteria</taxon>
        <taxon>Vibrionales</taxon>
        <taxon>Vibrionaceae</taxon>
        <taxon>Vibrio</taxon>
    </lineage>
</organism>
<gene>
    <name evidence="2" type="ORF">JCM19240_463</name>
</gene>